<gene>
    <name evidence="2" type="ORF">G4V31_26820</name>
</gene>
<keyword evidence="2" id="KW-0255">Endonuclease</keyword>
<dbReference type="InterPro" id="IPR044925">
    <property type="entry name" value="His-Me_finger_sf"/>
</dbReference>
<keyword evidence="2" id="KW-0540">Nuclease</keyword>
<dbReference type="AlphaFoldDB" id="A0A9Q4UKN0"/>
<dbReference type="RefSeq" id="WP_074182332.1">
    <property type="nucleotide sequence ID" value="NZ_BNGD01000001.1"/>
</dbReference>
<dbReference type="Proteomes" id="UP000479475">
    <property type="component" value="Unassembled WGS sequence"/>
</dbReference>
<reference evidence="2 3" key="1">
    <citation type="submission" date="2020-02" db="EMBL/GenBank/DDBJ databases">
        <title>Klebsiella pneumoniae genome sequencing and assembly.</title>
        <authorList>
            <person name="Starkova P.S."/>
            <person name="Sulyan O.S."/>
            <person name="Likholetova D.V."/>
            <person name="Ageevets V.A."/>
            <person name="Lazareva I.V."/>
            <person name="Sopova J.V."/>
            <person name="Sidorenko S.V."/>
        </authorList>
    </citation>
    <scope>NUCLEOTIDE SEQUENCE [LARGE SCALE GENOMIC DNA]</scope>
    <source>
        <strain evidence="2 3">2429</strain>
    </source>
</reference>
<evidence type="ECO:0000259" key="1">
    <source>
        <dbReference type="Pfam" id="PF13392"/>
    </source>
</evidence>
<proteinExistence type="predicted"/>
<dbReference type="Gene3D" id="3.90.75.10">
    <property type="entry name" value="Homing Intron 3 (I-ppo) Encoded Endonuclease, Chain A"/>
    <property type="match status" value="1"/>
</dbReference>
<comment type="caution">
    <text evidence="2">The sequence shown here is derived from an EMBL/GenBank/DDBJ whole genome shotgun (WGS) entry which is preliminary data.</text>
</comment>
<dbReference type="GO" id="GO:0004519">
    <property type="term" value="F:endonuclease activity"/>
    <property type="evidence" value="ECO:0007669"/>
    <property type="project" value="UniProtKB-KW"/>
</dbReference>
<dbReference type="SUPFAM" id="SSF54060">
    <property type="entry name" value="His-Me finger endonucleases"/>
    <property type="match status" value="1"/>
</dbReference>
<evidence type="ECO:0000313" key="2">
    <source>
        <dbReference type="EMBL" id="NGN75699.1"/>
    </source>
</evidence>
<organism evidence="2 3">
    <name type="scientific">Klebsiella pneumoniae</name>
    <dbReference type="NCBI Taxonomy" id="573"/>
    <lineage>
        <taxon>Bacteria</taxon>
        <taxon>Pseudomonadati</taxon>
        <taxon>Pseudomonadota</taxon>
        <taxon>Gammaproteobacteria</taxon>
        <taxon>Enterobacterales</taxon>
        <taxon>Enterobacteriaceae</taxon>
        <taxon>Klebsiella/Raoultella group</taxon>
        <taxon>Klebsiella</taxon>
        <taxon>Klebsiella pneumoniae complex</taxon>
    </lineage>
</organism>
<protein>
    <submittedName>
        <fullName evidence="2">HNH endonuclease</fullName>
    </submittedName>
</protein>
<accession>A0A9Q4UKN0</accession>
<dbReference type="InterPro" id="IPR044930">
    <property type="entry name" value="Homing_endonuclease_His-Me"/>
</dbReference>
<feature type="domain" description="HNH nuclease" evidence="1">
    <location>
        <begin position="50"/>
        <end position="92"/>
    </location>
</feature>
<name>A0A9Q4UKN0_KLEPN</name>
<dbReference type="InterPro" id="IPR003615">
    <property type="entry name" value="HNH_nuc"/>
</dbReference>
<dbReference type="Pfam" id="PF13392">
    <property type="entry name" value="HNH_3"/>
    <property type="match status" value="1"/>
</dbReference>
<keyword evidence="2" id="KW-0378">Hydrolase</keyword>
<evidence type="ECO:0000313" key="3">
    <source>
        <dbReference type="Proteomes" id="UP000479475"/>
    </source>
</evidence>
<dbReference type="EMBL" id="JAAKYD010000036">
    <property type="protein sequence ID" value="NGN75699.1"/>
    <property type="molecule type" value="Genomic_DNA"/>
</dbReference>
<sequence length="152" mass="17035">MTKCNSLPASTESRLLSKVEKDLETGCWIFTGSRLPSGYGILWNGVRPTGAHRISFQLYKGEIPAGKEIDHICNNRSCVNPAHLQAISHKENIHKSSTLMGVNARKSHCKRGHPLNGENLHVTPLGARQCRECMRMHARNAKARKRDARNRN</sequence>